<reference evidence="3 4" key="1">
    <citation type="submission" date="2019-09" db="EMBL/GenBank/DDBJ databases">
        <authorList>
            <person name="Wang X."/>
        </authorList>
    </citation>
    <scope>NUCLEOTIDE SEQUENCE [LARGE SCALE GENOMIC DNA]</scope>
    <source>
        <strain evidence="3 4">CICC 11023</strain>
    </source>
</reference>
<accession>A0A5N0E8W5</accession>
<dbReference type="AlphaFoldDB" id="A0A5N0E8W5"/>
<dbReference type="EMBL" id="VXLC01000015">
    <property type="protein sequence ID" value="KAA8885383.1"/>
    <property type="molecule type" value="Genomic_DNA"/>
</dbReference>
<organism evidence="3 4">
    <name type="scientific">Nocardia colli</name>
    <dbReference type="NCBI Taxonomy" id="2545717"/>
    <lineage>
        <taxon>Bacteria</taxon>
        <taxon>Bacillati</taxon>
        <taxon>Actinomycetota</taxon>
        <taxon>Actinomycetes</taxon>
        <taxon>Mycobacteriales</taxon>
        <taxon>Nocardiaceae</taxon>
        <taxon>Nocardia</taxon>
    </lineage>
</organism>
<dbReference type="Gene3D" id="3.40.50.300">
    <property type="entry name" value="P-loop containing nucleotide triphosphate hydrolases"/>
    <property type="match status" value="1"/>
</dbReference>
<sequence>MTRSEPLLVVIRGNSASGKSTVATAVQRRFERGDCAVVAQDTVRRQMLREFDEPGAFNIRLIEQIATAWLQEGMVVIVEGILDARKYGPMLKRLTDSTPQSLFYAFDLTFEETLLRHATRPQAASIPEALLADWYRGWQPLTFVAETRIDATWSIDATIDRIRRDIARHG</sequence>
<evidence type="ECO:0000256" key="1">
    <source>
        <dbReference type="ARBA" id="ARBA00022679"/>
    </source>
</evidence>
<feature type="domain" description="APS kinase" evidence="2">
    <location>
        <begin position="7"/>
        <end position="97"/>
    </location>
</feature>
<gene>
    <name evidence="3" type="ORF">F3087_27405</name>
</gene>
<comment type="caution">
    <text evidence="3">The sequence shown here is derived from an EMBL/GenBank/DDBJ whole genome shotgun (WGS) entry which is preliminary data.</text>
</comment>
<dbReference type="GO" id="GO:0016301">
    <property type="term" value="F:kinase activity"/>
    <property type="evidence" value="ECO:0007669"/>
    <property type="project" value="UniProtKB-KW"/>
</dbReference>
<protein>
    <submittedName>
        <fullName evidence="3">Kinase</fullName>
    </submittedName>
</protein>
<dbReference type="Pfam" id="PF01583">
    <property type="entry name" value="APS_kinase"/>
    <property type="match status" value="1"/>
</dbReference>
<dbReference type="RefSeq" id="WP_150404941.1">
    <property type="nucleotide sequence ID" value="NZ_VXLC01000015.1"/>
</dbReference>
<evidence type="ECO:0000313" key="3">
    <source>
        <dbReference type="EMBL" id="KAA8885383.1"/>
    </source>
</evidence>
<dbReference type="InterPro" id="IPR059117">
    <property type="entry name" value="APS_kinase_dom"/>
</dbReference>
<evidence type="ECO:0000259" key="2">
    <source>
        <dbReference type="Pfam" id="PF01583"/>
    </source>
</evidence>
<keyword evidence="3" id="KW-0418">Kinase</keyword>
<dbReference type="Proteomes" id="UP000323876">
    <property type="component" value="Unassembled WGS sequence"/>
</dbReference>
<dbReference type="SUPFAM" id="SSF52540">
    <property type="entry name" value="P-loop containing nucleoside triphosphate hydrolases"/>
    <property type="match status" value="1"/>
</dbReference>
<dbReference type="InterPro" id="IPR027417">
    <property type="entry name" value="P-loop_NTPase"/>
</dbReference>
<keyword evidence="1" id="KW-0808">Transferase</keyword>
<dbReference type="OrthoDB" id="9781848at2"/>
<name>A0A5N0E8W5_9NOCA</name>
<evidence type="ECO:0000313" key="4">
    <source>
        <dbReference type="Proteomes" id="UP000323876"/>
    </source>
</evidence>
<keyword evidence="4" id="KW-1185">Reference proteome</keyword>
<proteinExistence type="predicted"/>